<evidence type="ECO:0000313" key="3">
    <source>
        <dbReference type="Proteomes" id="UP000248731"/>
    </source>
</evidence>
<proteinExistence type="predicted"/>
<accession>A0A2X4TAF5</accession>
<protein>
    <submittedName>
        <fullName evidence="2">Flagellar biosynthesis protein FlhA</fullName>
    </submittedName>
</protein>
<evidence type="ECO:0000313" key="2">
    <source>
        <dbReference type="EMBL" id="SQI23499.1"/>
    </source>
</evidence>
<keyword evidence="2" id="KW-0966">Cell projection</keyword>
<keyword evidence="1" id="KW-1133">Transmembrane helix</keyword>
<dbReference type="EMBL" id="LS483466">
    <property type="protein sequence ID" value="SQI23499.1"/>
    <property type="molecule type" value="Genomic_DNA"/>
</dbReference>
<keyword evidence="2" id="KW-0282">Flagellum</keyword>
<evidence type="ECO:0000256" key="1">
    <source>
        <dbReference type="SAM" id="Phobius"/>
    </source>
</evidence>
<keyword evidence="3" id="KW-1185">Reference proteome</keyword>
<keyword evidence="1" id="KW-0472">Membrane</keyword>
<gene>
    <name evidence="2" type="primary">flhA_1</name>
    <name evidence="2" type="ORF">NCTC7307_02461</name>
</gene>
<dbReference type="AlphaFoldDB" id="A0A2X4TAF5"/>
<sequence>MDNLVAMLRLPGNLKSTHWQILAGPILILLILSMMVLPLPAFILDLLFTF</sequence>
<name>A0A2X4TAF5_SALER</name>
<feature type="transmembrane region" description="Helical" evidence="1">
    <location>
        <begin position="21"/>
        <end position="44"/>
    </location>
</feature>
<dbReference type="Proteomes" id="UP000248731">
    <property type="component" value="Chromosome 1"/>
</dbReference>
<organism evidence="2 3">
    <name type="scientific">Salmonella enterica subsp. arizonae</name>
    <dbReference type="NCBI Taxonomy" id="59203"/>
    <lineage>
        <taxon>Bacteria</taxon>
        <taxon>Pseudomonadati</taxon>
        <taxon>Pseudomonadota</taxon>
        <taxon>Gammaproteobacteria</taxon>
        <taxon>Enterobacterales</taxon>
        <taxon>Enterobacteriaceae</taxon>
        <taxon>Salmonella</taxon>
    </lineage>
</organism>
<keyword evidence="1" id="KW-0812">Transmembrane</keyword>
<keyword evidence="2" id="KW-0969">Cilium</keyword>
<reference evidence="2 3" key="1">
    <citation type="submission" date="2018-06" db="EMBL/GenBank/DDBJ databases">
        <authorList>
            <consortium name="Pathogen Informatics"/>
            <person name="Doyle S."/>
        </authorList>
    </citation>
    <scope>NUCLEOTIDE SEQUENCE [LARGE SCALE GENOMIC DNA]</scope>
    <source>
        <strain evidence="2 3">NCTC7307</strain>
    </source>
</reference>